<evidence type="ECO:0000256" key="2">
    <source>
        <dbReference type="ARBA" id="ARBA00022840"/>
    </source>
</evidence>
<evidence type="ECO:0000313" key="5">
    <source>
        <dbReference type="EMBL" id="HIA97931.1"/>
    </source>
</evidence>
<keyword evidence="1" id="KW-0547">Nucleotide-binding</keyword>
<name>A0A7J4CZ11_9ARCH</name>
<dbReference type="SUPFAM" id="SSF48592">
    <property type="entry name" value="GroEL equatorial domain-like"/>
    <property type="match status" value="1"/>
</dbReference>
<dbReference type="InterPro" id="IPR002423">
    <property type="entry name" value="Cpn60/GroEL/TCP-1"/>
</dbReference>
<keyword evidence="3" id="KW-0143">Chaperone</keyword>
<protein>
    <submittedName>
        <fullName evidence="5">Thermosome subunit</fullName>
    </submittedName>
</protein>
<dbReference type="Proteomes" id="UP000589132">
    <property type="component" value="Unassembled WGS sequence"/>
</dbReference>
<accession>A0A7J4CZ11</accession>
<evidence type="ECO:0000256" key="3">
    <source>
        <dbReference type="ARBA" id="ARBA00023186"/>
    </source>
</evidence>
<feature type="region of interest" description="Disordered" evidence="4">
    <location>
        <begin position="133"/>
        <end position="152"/>
    </location>
</feature>
<organism evidence="5 6">
    <name type="scientific">Marine Group III euryarchaeote</name>
    <dbReference type="NCBI Taxonomy" id="2173149"/>
    <lineage>
        <taxon>Archaea</taxon>
        <taxon>Methanobacteriati</taxon>
        <taxon>Thermoplasmatota</taxon>
        <taxon>Thermoplasmata</taxon>
        <taxon>Candidatus Thermoprofundales</taxon>
    </lineage>
</organism>
<comment type="caution">
    <text evidence="5">The sequence shown here is derived from an EMBL/GenBank/DDBJ whole genome shotgun (WGS) entry which is preliminary data.</text>
</comment>
<sequence length="152" mass="15943">LMVVKDVMEKPAIVPGGGAPEAYAASKLTEWANTLSGREQLAAQKFAQALETIPLILAENAGMDPIDTTTELRAKQNKGQKWTGIDVRNSKIINMYQGDIVEPLAVKEQIIKSATEAASMILRIDHVIATAGSKVPPGGGPSGMGGMGGHGH</sequence>
<gene>
    <name evidence="5" type="ORF">EYO15_01970</name>
</gene>
<evidence type="ECO:0000256" key="4">
    <source>
        <dbReference type="SAM" id="MobiDB-lite"/>
    </source>
</evidence>
<reference evidence="6" key="1">
    <citation type="journal article" date="2019" name="bioRxiv">
        <title>Genome diversification in globally distributed novel marine Proteobacteria is linked to environmental adaptation.</title>
        <authorList>
            <person name="Zhou Z."/>
            <person name="Tran P.Q."/>
            <person name="Kieft K."/>
            <person name="Anantharaman K."/>
        </authorList>
    </citation>
    <scope>NUCLEOTIDE SEQUENCE [LARGE SCALE GENOMIC DNA]</scope>
</reference>
<feature type="compositionally biased region" description="Gly residues" evidence="4">
    <location>
        <begin position="140"/>
        <end position="152"/>
    </location>
</feature>
<dbReference type="InterPro" id="IPR027410">
    <property type="entry name" value="TCP-1-like_intermed_sf"/>
</dbReference>
<dbReference type="PANTHER" id="PTHR11353">
    <property type="entry name" value="CHAPERONIN"/>
    <property type="match status" value="1"/>
</dbReference>
<dbReference type="AlphaFoldDB" id="A0A7J4CZ11"/>
<feature type="non-terminal residue" evidence="5">
    <location>
        <position position="1"/>
    </location>
</feature>
<evidence type="ECO:0000256" key="1">
    <source>
        <dbReference type="ARBA" id="ARBA00022741"/>
    </source>
</evidence>
<proteinExistence type="predicted"/>
<dbReference type="InterPro" id="IPR027413">
    <property type="entry name" value="GROEL-like_equatorial_sf"/>
</dbReference>
<dbReference type="GO" id="GO:0140662">
    <property type="term" value="F:ATP-dependent protein folding chaperone"/>
    <property type="evidence" value="ECO:0007669"/>
    <property type="project" value="InterPro"/>
</dbReference>
<dbReference type="Pfam" id="PF00118">
    <property type="entry name" value="Cpn60_TCP1"/>
    <property type="match status" value="1"/>
</dbReference>
<dbReference type="Gene3D" id="3.30.260.10">
    <property type="entry name" value="TCP-1-like chaperonin intermediate domain"/>
    <property type="match status" value="1"/>
</dbReference>
<dbReference type="Gene3D" id="1.10.560.10">
    <property type="entry name" value="GroEL-like equatorial domain"/>
    <property type="match status" value="1"/>
</dbReference>
<evidence type="ECO:0000313" key="6">
    <source>
        <dbReference type="Proteomes" id="UP000589132"/>
    </source>
</evidence>
<dbReference type="GO" id="GO:0005524">
    <property type="term" value="F:ATP binding"/>
    <property type="evidence" value="ECO:0007669"/>
    <property type="project" value="UniProtKB-KW"/>
</dbReference>
<keyword evidence="2" id="KW-0067">ATP-binding</keyword>
<dbReference type="EMBL" id="DTTC01000107">
    <property type="protein sequence ID" value="HIA97931.1"/>
    <property type="molecule type" value="Genomic_DNA"/>
</dbReference>
<dbReference type="InterPro" id="IPR017998">
    <property type="entry name" value="Chaperone_TCP-1"/>
</dbReference>